<protein>
    <submittedName>
        <fullName evidence="1">Vancomycin resistance protein</fullName>
    </submittedName>
</protein>
<dbReference type="OrthoDB" id="9813301at2"/>
<comment type="caution">
    <text evidence="1">The sequence shown here is derived from an EMBL/GenBank/DDBJ whole genome shotgun (WGS) entry which is preliminary data.</text>
</comment>
<evidence type="ECO:0000313" key="2">
    <source>
        <dbReference type="Proteomes" id="UP000322524"/>
    </source>
</evidence>
<name>A0A5D4T939_9BACI</name>
<dbReference type="Pfam" id="PF04294">
    <property type="entry name" value="VanW"/>
    <property type="match status" value="1"/>
</dbReference>
<organism evidence="1 2">
    <name type="scientific">Sutcliffiella horikoshii</name>
    <dbReference type="NCBI Taxonomy" id="79883"/>
    <lineage>
        <taxon>Bacteria</taxon>
        <taxon>Bacillati</taxon>
        <taxon>Bacillota</taxon>
        <taxon>Bacilli</taxon>
        <taxon>Bacillales</taxon>
        <taxon>Bacillaceae</taxon>
        <taxon>Sutcliffiella</taxon>
    </lineage>
</organism>
<dbReference type="Proteomes" id="UP000322524">
    <property type="component" value="Unassembled WGS sequence"/>
</dbReference>
<dbReference type="InterPro" id="IPR052913">
    <property type="entry name" value="Glycopeptide_resist_protein"/>
</dbReference>
<dbReference type="PANTHER" id="PTHR35788">
    <property type="entry name" value="EXPORTED PROTEIN-RELATED"/>
    <property type="match status" value="1"/>
</dbReference>
<dbReference type="RefSeq" id="WP_148986921.1">
    <property type="nucleotide sequence ID" value="NZ_VTEV01000001.1"/>
</dbReference>
<dbReference type="AlphaFoldDB" id="A0A5D4T939"/>
<dbReference type="InterPro" id="IPR007391">
    <property type="entry name" value="Vancomycin_resist_VanW"/>
</dbReference>
<dbReference type="STRING" id="79883.GCA_001636495_03490"/>
<sequence>MNHVDLRPKKRSKLRIWLGTQFYIAKRWVEWKTGKKIYAVEMTEELLPYQVFLHKTPTLRKLKNVDMWYQKNKVINLKIALQKLNGVVIRPGETFSYWKLIGKPTKSKGYVDGMVLFYGMFKPGLGGGLCQMSNLIYWMTLHTPLTVTERYRHSFDVFPDSKRTQPFGSGATCSYNYLDLQIRNDTEQAFQLKVRMEGDFLVGEWRSANPPIVKYKVYEKDHSITSAYWGGYLRHNVIHRKVMNLQGMEIDDQYVTENHAIMMYEPLLEATEQNG</sequence>
<reference evidence="1 2" key="1">
    <citation type="submission" date="2019-08" db="EMBL/GenBank/DDBJ databases">
        <title>Bacillus genomes from the desert of Cuatro Cienegas, Coahuila.</title>
        <authorList>
            <person name="Olmedo-Alvarez G."/>
        </authorList>
    </citation>
    <scope>NUCLEOTIDE SEQUENCE [LARGE SCALE GENOMIC DNA]</scope>
    <source>
        <strain evidence="1 2">CH28_1T</strain>
    </source>
</reference>
<accession>A0A5D4T939</accession>
<gene>
    <name evidence="1" type="ORF">FZC76_03770</name>
</gene>
<proteinExistence type="predicted"/>
<dbReference type="PANTHER" id="PTHR35788:SF1">
    <property type="entry name" value="EXPORTED PROTEIN"/>
    <property type="match status" value="1"/>
</dbReference>
<dbReference type="EMBL" id="VTEV01000001">
    <property type="protein sequence ID" value="TYS71022.1"/>
    <property type="molecule type" value="Genomic_DNA"/>
</dbReference>
<evidence type="ECO:0000313" key="1">
    <source>
        <dbReference type="EMBL" id="TYS71022.1"/>
    </source>
</evidence>